<keyword evidence="2" id="KW-0067">ATP-binding</keyword>
<dbReference type="GO" id="GO:0016773">
    <property type="term" value="F:phosphotransferase activity, alcohol group as acceptor"/>
    <property type="evidence" value="ECO:0007669"/>
    <property type="project" value="UniProtKB-UniRule"/>
</dbReference>
<dbReference type="UniPathway" id="UPA00544"/>
<organism evidence="3 4">
    <name type="scientific">Haematospirillum jordaniae</name>
    <dbReference type="NCBI Taxonomy" id="1549855"/>
    <lineage>
        <taxon>Bacteria</taxon>
        <taxon>Pseudomonadati</taxon>
        <taxon>Pseudomonadota</taxon>
        <taxon>Alphaproteobacteria</taxon>
        <taxon>Rhodospirillales</taxon>
        <taxon>Novispirillaceae</taxon>
        <taxon>Haematospirillum</taxon>
    </lineage>
</organism>
<protein>
    <recommendedName>
        <fullName evidence="2">Anhydro-N-acetylmuramic acid kinase</fullName>
        <ecNumber evidence="2">2.7.1.170</ecNumber>
    </recommendedName>
    <alternativeName>
        <fullName evidence="2">AnhMurNAc kinase</fullName>
    </alternativeName>
</protein>
<dbReference type="GO" id="GO:0006040">
    <property type="term" value="P:amino sugar metabolic process"/>
    <property type="evidence" value="ECO:0007669"/>
    <property type="project" value="InterPro"/>
</dbReference>
<dbReference type="PANTHER" id="PTHR30605">
    <property type="entry name" value="ANHYDRO-N-ACETYLMURAMIC ACID KINASE"/>
    <property type="match status" value="1"/>
</dbReference>
<dbReference type="PANTHER" id="PTHR30605:SF0">
    <property type="entry name" value="ANHYDRO-N-ACETYLMURAMIC ACID KINASE"/>
    <property type="match status" value="1"/>
</dbReference>
<dbReference type="GO" id="GO:0009254">
    <property type="term" value="P:peptidoglycan turnover"/>
    <property type="evidence" value="ECO:0007669"/>
    <property type="project" value="UniProtKB-UniRule"/>
</dbReference>
<dbReference type="EMBL" id="CP014525">
    <property type="protein sequence ID" value="AMW35589.1"/>
    <property type="molecule type" value="Genomic_DNA"/>
</dbReference>
<dbReference type="InterPro" id="IPR043129">
    <property type="entry name" value="ATPase_NBD"/>
</dbReference>
<accession>A0A143DGA1</accession>
<evidence type="ECO:0000313" key="4">
    <source>
        <dbReference type="Proteomes" id="UP000076066"/>
    </source>
</evidence>
<keyword evidence="2" id="KW-0547">Nucleotide-binding</keyword>
<dbReference type="Gene3D" id="3.30.420.40">
    <property type="match status" value="2"/>
</dbReference>
<dbReference type="GO" id="GO:0016301">
    <property type="term" value="F:kinase activity"/>
    <property type="evidence" value="ECO:0007669"/>
    <property type="project" value="UniProtKB-KW"/>
</dbReference>
<comment type="catalytic activity">
    <reaction evidence="2">
        <text>1,6-anhydro-N-acetyl-beta-muramate + ATP + H2O = N-acetyl-D-muramate 6-phosphate + ADP + H(+)</text>
        <dbReference type="Rhea" id="RHEA:24952"/>
        <dbReference type="ChEBI" id="CHEBI:15377"/>
        <dbReference type="ChEBI" id="CHEBI:15378"/>
        <dbReference type="ChEBI" id="CHEBI:30616"/>
        <dbReference type="ChEBI" id="CHEBI:58690"/>
        <dbReference type="ChEBI" id="CHEBI:58722"/>
        <dbReference type="ChEBI" id="CHEBI:456216"/>
        <dbReference type="EC" id="2.7.1.170"/>
    </reaction>
</comment>
<dbReference type="GO" id="GO:0005524">
    <property type="term" value="F:ATP binding"/>
    <property type="evidence" value="ECO:0007669"/>
    <property type="project" value="UniProtKB-UniRule"/>
</dbReference>
<sequence length="357" mass="37660">MSGTSLDGVDAALIETDGERVHAFGPFLTHPWPDGFRDTLRGILGEKDNTEQVRLAEKTLTDVHARAVSALLEKAGLKAQDIGIIGFHGQTILHRPQQRQTRQIGDGARLAALTGTPVVFDFRSADVTAGGQGAPLVPVYHQALLGSVADTTVVLNIGGVANATVITPHGPLMAFDTGPGNALLDDWAQRHTGIPTDTDGALANAGTIDHKALTAMLDDPWFRQPPPKSLDRDDFAGMMRHINSLGATDGAATLTAFTVESVRLALRWIPTPPARWLVCGGGRHNPALMSGLRAALGNVDPVEAVGWNGDALEAQAFAFLAVRHIRGLPQSFPGTTGCPRPMTGGRLALVPAHEKPG</sequence>
<dbReference type="KEGG" id="hjo:AY555_06180"/>
<comment type="function">
    <text evidence="2">Catalyzes the specific phosphorylation of 1,6-anhydro-N-acetylmuramic acid (anhMurNAc) with the simultaneous cleavage of the 1,6-anhydro ring, generating MurNAc-6-P. Is required for the utilization of anhMurNAc either imported from the medium or derived from its own cell wall murein, and thus plays a role in cell wall recycling.</text>
</comment>
<dbReference type="InterPro" id="IPR005338">
    <property type="entry name" value="Anhydro_N_Ac-Mur_kinase"/>
</dbReference>
<comment type="pathway">
    <text evidence="2">Cell wall biogenesis; peptidoglycan recycling.</text>
</comment>
<dbReference type="Pfam" id="PF03702">
    <property type="entry name" value="AnmK"/>
    <property type="match status" value="1"/>
</dbReference>
<dbReference type="AlphaFoldDB" id="A0A143DGA1"/>
<proteinExistence type="inferred from homology"/>
<dbReference type="Proteomes" id="UP000076066">
    <property type="component" value="Chromosome"/>
</dbReference>
<comment type="similarity">
    <text evidence="2">Belongs to the anhydro-N-acetylmuramic acid kinase family.</text>
</comment>
<dbReference type="GO" id="GO:0097175">
    <property type="term" value="P:1,6-anhydro-N-acetyl-beta-muramic acid catabolic process"/>
    <property type="evidence" value="ECO:0007669"/>
    <property type="project" value="UniProtKB-UniRule"/>
</dbReference>
<dbReference type="SUPFAM" id="SSF53067">
    <property type="entry name" value="Actin-like ATPase domain"/>
    <property type="match status" value="1"/>
</dbReference>
<evidence type="ECO:0000256" key="1">
    <source>
        <dbReference type="ARBA" id="ARBA00023277"/>
    </source>
</evidence>
<evidence type="ECO:0000256" key="2">
    <source>
        <dbReference type="HAMAP-Rule" id="MF_01270"/>
    </source>
</evidence>
<keyword evidence="2 3" id="KW-0418">Kinase</keyword>
<comment type="pathway">
    <text evidence="2">Amino-sugar metabolism; 1,6-anhydro-N-acetylmuramate degradation.</text>
</comment>
<dbReference type="UniPathway" id="UPA00343"/>
<dbReference type="STRING" id="1549855.AY555_06180"/>
<reference evidence="3 4" key="1">
    <citation type="submission" date="2016-02" db="EMBL/GenBank/DDBJ databases">
        <title>Complete Genome of H5569, the type strain of the newly described species Haematospirillium jordaniae.</title>
        <authorList>
            <person name="Nicholson A.C."/>
            <person name="Humrighouse B.W."/>
            <person name="Loparov V."/>
            <person name="McQuiston J.R."/>
        </authorList>
    </citation>
    <scope>NUCLEOTIDE SEQUENCE [LARGE SCALE GENOMIC DNA]</scope>
    <source>
        <strain evidence="3 4">H5569</strain>
    </source>
</reference>
<keyword evidence="2" id="KW-0808">Transferase</keyword>
<dbReference type="NCBIfam" id="NF007141">
    <property type="entry name" value="PRK09585.1-5"/>
    <property type="match status" value="1"/>
</dbReference>
<feature type="binding site" evidence="2">
    <location>
        <begin position="3"/>
        <end position="10"/>
    </location>
    <ligand>
        <name>ATP</name>
        <dbReference type="ChEBI" id="CHEBI:30616"/>
    </ligand>
</feature>
<dbReference type="EC" id="2.7.1.170" evidence="2"/>
<keyword evidence="1 2" id="KW-0119">Carbohydrate metabolism</keyword>
<dbReference type="HAMAP" id="MF_01270">
    <property type="entry name" value="AnhMurNAc_kinase"/>
    <property type="match status" value="1"/>
</dbReference>
<evidence type="ECO:0000313" key="3">
    <source>
        <dbReference type="EMBL" id="AMW35589.1"/>
    </source>
</evidence>
<gene>
    <name evidence="2" type="primary">anmK</name>
    <name evidence="3" type="ORF">AY555_06180</name>
</gene>
<keyword evidence="4" id="KW-1185">Reference proteome</keyword>
<name>A0A143DGA1_9PROT</name>